<dbReference type="InterPro" id="IPR055259">
    <property type="entry name" value="YkvP/CgeB_Glyco_trans-like"/>
</dbReference>
<gene>
    <name evidence="2" type="ORF">Satyrvirus33_8</name>
</gene>
<sequence length="312" mass="37179">MKTIICNKIKESDARYFNIGWRVPYEELENIGWVAVDQSEIKGKITNFYMEKYNLLPNVVLFWNVNTFVQNNINEILDNNWTKCIYVDDLHQENSKVKAYRNMVFEKFEYVFSTYAYTISKFFPTIPPNKVVWFPHFIKNKFYVEFNDNPVRRISLTGIVEKNVYPFRYHIFKLSTKYSINVLQHPSYKKPIHTYYGHDYIKYLSKYVASITCCSTEKTPYVIAKFFEIPASGSLLMAYDEFVKEPLKQLGFVDGENYLSVNYDNIIDKISFVMDPNNTEEVNRIRRNGYDFVWKNHTLLDRIKIIEHTLNN</sequence>
<reference evidence="2" key="1">
    <citation type="submission" date="2018-10" db="EMBL/GenBank/DDBJ databases">
        <title>Hidden diversity of soil giant viruses.</title>
        <authorList>
            <person name="Schulz F."/>
            <person name="Alteio L."/>
            <person name="Goudeau D."/>
            <person name="Ryan E.M."/>
            <person name="Malmstrom R.R."/>
            <person name="Blanchard J."/>
            <person name="Woyke T."/>
        </authorList>
    </citation>
    <scope>NUCLEOTIDE SEQUENCE</scope>
    <source>
        <strain evidence="2">SAV1</strain>
    </source>
</reference>
<name>A0A3G5AF09_9VIRU</name>
<organism evidence="2">
    <name type="scientific">Satyrvirus sp</name>
    <dbReference type="NCBI Taxonomy" id="2487771"/>
    <lineage>
        <taxon>Viruses</taxon>
        <taxon>Varidnaviria</taxon>
        <taxon>Bamfordvirae</taxon>
        <taxon>Nucleocytoviricota</taxon>
        <taxon>Megaviricetes</taxon>
        <taxon>Imitervirales</taxon>
        <taxon>Mimiviridae</taxon>
        <taxon>Megamimivirinae</taxon>
    </lineage>
</organism>
<dbReference type="Pfam" id="PF13524">
    <property type="entry name" value="Glyco_trans_1_2"/>
    <property type="match status" value="1"/>
</dbReference>
<proteinExistence type="predicted"/>
<accession>A0A3G5AF09</accession>
<dbReference type="EMBL" id="MK072469">
    <property type="protein sequence ID" value="AYV85718.1"/>
    <property type="molecule type" value="Genomic_DNA"/>
</dbReference>
<feature type="domain" description="Spore protein YkvP/CgeB glycosyl transferase-like" evidence="1">
    <location>
        <begin position="196"/>
        <end position="305"/>
    </location>
</feature>
<evidence type="ECO:0000259" key="1">
    <source>
        <dbReference type="Pfam" id="PF13524"/>
    </source>
</evidence>
<evidence type="ECO:0000313" key="2">
    <source>
        <dbReference type="EMBL" id="AYV85718.1"/>
    </source>
</evidence>
<protein>
    <recommendedName>
        <fullName evidence="1">Spore protein YkvP/CgeB glycosyl transferase-like domain-containing protein</fullName>
    </recommendedName>
</protein>